<dbReference type="Proteomes" id="UP000319771">
    <property type="component" value="Unassembled WGS sequence"/>
</dbReference>
<evidence type="ECO:0000313" key="4">
    <source>
        <dbReference type="Proteomes" id="UP000319771"/>
    </source>
</evidence>
<keyword evidence="2" id="KW-0812">Transmembrane</keyword>
<protein>
    <recommendedName>
        <fullName evidence="5">Glycosyltransferase RgtA/B/C/D-like domain-containing protein</fullName>
    </recommendedName>
</protein>
<sequence>MPRSSRPARRAPARGATASARIAHAPSGPAPASPPALRWAAPVLALGLGGMWLTITTSGLGRIGFPMDDPYIHLQFARNLAHGAGFSFNPHEPVPGSTSPLWVLVLAATQRVGVPAEAAAAGLGILAAALAAVLTFDLGVACALPAGLAAGAALVTVATGRFTWASLSGMETCMATALALALVRVHVSDRRVFRRGLALGALAGLAANARPELALLGALVWMLEAWRPAEPPKAMAPATGAR</sequence>
<feature type="transmembrane region" description="Helical" evidence="2">
    <location>
        <begin position="164"/>
        <end position="185"/>
    </location>
</feature>
<gene>
    <name evidence="3" type="ORF">E6K81_14585</name>
</gene>
<evidence type="ECO:0000256" key="2">
    <source>
        <dbReference type="SAM" id="Phobius"/>
    </source>
</evidence>
<evidence type="ECO:0000313" key="3">
    <source>
        <dbReference type="EMBL" id="TMQ69583.1"/>
    </source>
</evidence>
<feature type="transmembrane region" description="Helical" evidence="2">
    <location>
        <begin position="125"/>
        <end position="158"/>
    </location>
</feature>
<keyword evidence="2" id="KW-0472">Membrane</keyword>
<dbReference type="EMBL" id="VBPB01000296">
    <property type="protein sequence ID" value="TMQ69583.1"/>
    <property type="molecule type" value="Genomic_DNA"/>
</dbReference>
<evidence type="ECO:0000256" key="1">
    <source>
        <dbReference type="SAM" id="MobiDB-lite"/>
    </source>
</evidence>
<feature type="non-terminal residue" evidence="3">
    <location>
        <position position="242"/>
    </location>
</feature>
<reference evidence="3 4" key="1">
    <citation type="journal article" date="2019" name="Nat. Microbiol.">
        <title>Mediterranean grassland soil C-N compound turnover is dependent on rainfall and depth, and is mediated by genomically divergent microorganisms.</title>
        <authorList>
            <person name="Diamond S."/>
            <person name="Andeer P.F."/>
            <person name="Li Z."/>
            <person name="Crits-Christoph A."/>
            <person name="Burstein D."/>
            <person name="Anantharaman K."/>
            <person name="Lane K.R."/>
            <person name="Thomas B.C."/>
            <person name="Pan C."/>
            <person name="Northen T.R."/>
            <person name="Banfield J.F."/>
        </authorList>
    </citation>
    <scope>NUCLEOTIDE SEQUENCE [LARGE SCALE GENOMIC DNA]</scope>
    <source>
        <strain evidence="3">WS_11</strain>
    </source>
</reference>
<feature type="region of interest" description="Disordered" evidence="1">
    <location>
        <begin position="1"/>
        <end position="33"/>
    </location>
</feature>
<feature type="compositionally biased region" description="Basic residues" evidence="1">
    <location>
        <begin position="1"/>
        <end position="12"/>
    </location>
</feature>
<dbReference type="AlphaFoldDB" id="A0A538U141"/>
<accession>A0A538U141</accession>
<feature type="compositionally biased region" description="Low complexity" evidence="1">
    <location>
        <begin position="13"/>
        <end position="27"/>
    </location>
</feature>
<organism evidence="3 4">
    <name type="scientific">Eiseniibacteriota bacterium</name>
    <dbReference type="NCBI Taxonomy" id="2212470"/>
    <lineage>
        <taxon>Bacteria</taxon>
        <taxon>Candidatus Eiseniibacteriota</taxon>
    </lineage>
</organism>
<comment type="caution">
    <text evidence="3">The sequence shown here is derived from an EMBL/GenBank/DDBJ whole genome shotgun (WGS) entry which is preliminary data.</text>
</comment>
<proteinExistence type="predicted"/>
<name>A0A538U141_UNCEI</name>
<evidence type="ECO:0008006" key="5">
    <source>
        <dbReference type="Google" id="ProtNLM"/>
    </source>
</evidence>
<keyword evidence="2" id="KW-1133">Transmembrane helix</keyword>